<evidence type="ECO:0000313" key="9">
    <source>
        <dbReference type="Ensembl" id="ENSCMIP00000048499.1"/>
    </source>
</evidence>
<dbReference type="Ensembl" id="ENSCMIT00000049175.1">
    <property type="protein sequence ID" value="ENSCMIP00000048499.1"/>
    <property type="gene ID" value="ENSCMIG00000019827.1"/>
</dbReference>
<feature type="domain" description="Ig-like" evidence="8">
    <location>
        <begin position="205"/>
        <end position="294"/>
    </location>
</feature>
<name>A0A4W3JY92_CALMI</name>
<dbReference type="Pfam" id="PF13895">
    <property type="entry name" value="Ig_2"/>
    <property type="match status" value="1"/>
</dbReference>
<protein>
    <recommendedName>
        <fullName evidence="8">Ig-like domain-containing protein</fullName>
    </recommendedName>
</protein>
<reference evidence="9" key="5">
    <citation type="submission" date="2025-09" db="UniProtKB">
        <authorList>
            <consortium name="Ensembl"/>
        </authorList>
    </citation>
    <scope>IDENTIFICATION</scope>
</reference>
<dbReference type="InterPro" id="IPR051036">
    <property type="entry name" value="SIGLEC"/>
</dbReference>
<dbReference type="InterPro" id="IPR007110">
    <property type="entry name" value="Ig-like_dom"/>
</dbReference>
<dbReference type="Proteomes" id="UP000314986">
    <property type="component" value="Unassembled WGS sequence"/>
</dbReference>
<dbReference type="PANTHER" id="PTHR12035">
    <property type="entry name" value="SIALIC ACID BINDING IMMUNOGLOBULIN-LIKE LECTIN"/>
    <property type="match status" value="1"/>
</dbReference>
<dbReference type="GO" id="GO:0005886">
    <property type="term" value="C:plasma membrane"/>
    <property type="evidence" value="ECO:0007669"/>
    <property type="project" value="TreeGrafter"/>
</dbReference>
<evidence type="ECO:0000256" key="3">
    <source>
        <dbReference type="ARBA" id="ARBA00022734"/>
    </source>
</evidence>
<keyword evidence="5" id="KW-1133">Transmembrane helix</keyword>
<reference evidence="10" key="2">
    <citation type="journal article" date="2007" name="PLoS Biol.">
        <title>Survey sequencing and comparative analysis of the elephant shark (Callorhinchus milii) genome.</title>
        <authorList>
            <person name="Venkatesh B."/>
            <person name="Kirkness E.F."/>
            <person name="Loh Y.H."/>
            <person name="Halpern A.L."/>
            <person name="Lee A.P."/>
            <person name="Johnson J."/>
            <person name="Dandona N."/>
            <person name="Viswanathan L.D."/>
            <person name="Tay A."/>
            <person name="Venter J.C."/>
            <person name="Strausberg R.L."/>
            <person name="Brenner S."/>
        </authorList>
    </citation>
    <scope>NUCLEOTIDE SEQUENCE [LARGE SCALE GENOMIC DNA]</scope>
</reference>
<comment type="similarity">
    <text evidence="7">Belongs to the immunoglobulin superfamily. SIGLEC (sialic acid binding Ig-like lectin) family.</text>
</comment>
<dbReference type="InterPro" id="IPR003599">
    <property type="entry name" value="Ig_sub"/>
</dbReference>
<proteinExistence type="inferred from homology"/>
<accession>A0A4W3JY92</accession>
<dbReference type="SMART" id="SM00408">
    <property type="entry name" value="IGc2"/>
    <property type="match status" value="1"/>
</dbReference>
<evidence type="ECO:0000256" key="4">
    <source>
        <dbReference type="ARBA" id="ARBA00022889"/>
    </source>
</evidence>
<comment type="subcellular location">
    <subcellularLocation>
        <location evidence="1">Membrane</location>
        <topology evidence="1">Single-pass type I membrane protein</topology>
    </subcellularLocation>
</comment>
<reference evidence="10" key="1">
    <citation type="journal article" date="2006" name="Science">
        <title>Ancient noncoding elements conserved in the human genome.</title>
        <authorList>
            <person name="Venkatesh B."/>
            <person name="Kirkness E.F."/>
            <person name="Loh Y.H."/>
            <person name="Halpern A.L."/>
            <person name="Lee A.P."/>
            <person name="Johnson J."/>
            <person name="Dandona N."/>
            <person name="Viswanathan L.D."/>
            <person name="Tay A."/>
            <person name="Venter J.C."/>
            <person name="Strausberg R.L."/>
            <person name="Brenner S."/>
        </authorList>
    </citation>
    <scope>NUCLEOTIDE SEQUENCE [LARGE SCALE GENOMIC DNA]</scope>
</reference>
<evidence type="ECO:0000259" key="8">
    <source>
        <dbReference type="PROSITE" id="PS50835"/>
    </source>
</evidence>
<keyword evidence="10" id="KW-1185">Reference proteome</keyword>
<reference evidence="10" key="3">
    <citation type="journal article" date="2014" name="Nature">
        <title>Elephant shark genome provides unique insights into gnathostome evolution.</title>
        <authorList>
            <consortium name="International Elephant Shark Genome Sequencing Consortium"/>
            <person name="Venkatesh B."/>
            <person name="Lee A.P."/>
            <person name="Ravi V."/>
            <person name="Maurya A.K."/>
            <person name="Lian M.M."/>
            <person name="Swann J.B."/>
            <person name="Ohta Y."/>
            <person name="Flajnik M.F."/>
            <person name="Sutoh Y."/>
            <person name="Kasahara M."/>
            <person name="Hoon S."/>
            <person name="Gangu V."/>
            <person name="Roy S.W."/>
            <person name="Irimia M."/>
            <person name="Korzh V."/>
            <person name="Kondrychyn I."/>
            <person name="Lim Z.W."/>
            <person name="Tay B.H."/>
            <person name="Tohari S."/>
            <person name="Kong K.W."/>
            <person name="Ho S."/>
            <person name="Lorente-Galdos B."/>
            <person name="Quilez J."/>
            <person name="Marques-Bonet T."/>
            <person name="Raney B.J."/>
            <person name="Ingham P.W."/>
            <person name="Tay A."/>
            <person name="Hillier L.W."/>
            <person name="Minx P."/>
            <person name="Boehm T."/>
            <person name="Wilson R.K."/>
            <person name="Brenner S."/>
            <person name="Warren W.C."/>
        </authorList>
    </citation>
    <scope>NUCLEOTIDE SEQUENCE [LARGE SCALE GENOMIC DNA]</scope>
</reference>
<evidence type="ECO:0000256" key="6">
    <source>
        <dbReference type="ARBA" id="ARBA00023136"/>
    </source>
</evidence>
<keyword evidence="4" id="KW-0130">Cell adhesion</keyword>
<dbReference type="InterPro" id="IPR013106">
    <property type="entry name" value="Ig_V-set"/>
</dbReference>
<keyword evidence="3" id="KW-0430">Lectin</keyword>
<sequence>MKGHRPETLTHFSLSIDAITATDWSVWVDTSASAWEGETVLLNCSFEYPETVRDTQAITARWLKNSPFPNNNQAAEIYNSRNTRRLSPDITLVGDLSEKNCSLQITNINKVDSGIYYFRFEMGQGNNWSGDHGVRVSVYEISIPMELLESDEMSTITCSTSNVDQRGRARLSWEGISELTEDLPVIEEQLSGSTWTVISKVMFIPSYQHHQKLIRCAEEIKEGNCVTLACASNSHPESNYTWYKKDRITENTEILDTTSNVMLFHKISRLDSGFYSCLAANYLGSNIATEVEVDVQCEYLASNVTSEDILYFKEKMKKMRNVHTGEEKAQRRCY</sequence>
<organism evidence="9 10">
    <name type="scientific">Callorhinchus milii</name>
    <name type="common">Ghost shark</name>
    <dbReference type="NCBI Taxonomy" id="7868"/>
    <lineage>
        <taxon>Eukaryota</taxon>
        <taxon>Metazoa</taxon>
        <taxon>Chordata</taxon>
        <taxon>Craniata</taxon>
        <taxon>Vertebrata</taxon>
        <taxon>Chondrichthyes</taxon>
        <taxon>Holocephali</taxon>
        <taxon>Chimaeriformes</taxon>
        <taxon>Callorhinchidae</taxon>
        <taxon>Callorhinchus</taxon>
    </lineage>
</organism>
<evidence type="ECO:0000256" key="2">
    <source>
        <dbReference type="ARBA" id="ARBA00022692"/>
    </source>
</evidence>
<dbReference type="GO" id="GO:0033691">
    <property type="term" value="F:sialic acid binding"/>
    <property type="evidence" value="ECO:0007669"/>
    <property type="project" value="TreeGrafter"/>
</dbReference>
<reference evidence="9" key="4">
    <citation type="submission" date="2025-08" db="UniProtKB">
        <authorList>
            <consortium name="Ensembl"/>
        </authorList>
    </citation>
    <scope>IDENTIFICATION</scope>
</reference>
<dbReference type="Pfam" id="PF07686">
    <property type="entry name" value="V-set"/>
    <property type="match status" value="1"/>
</dbReference>
<dbReference type="InterPro" id="IPR036179">
    <property type="entry name" value="Ig-like_dom_sf"/>
</dbReference>
<dbReference type="STRING" id="7868.ENSCMIP00000048499"/>
<dbReference type="GO" id="GO:0007155">
    <property type="term" value="P:cell adhesion"/>
    <property type="evidence" value="ECO:0007669"/>
    <property type="project" value="UniProtKB-KW"/>
</dbReference>
<dbReference type="SUPFAM" id="SSF48726">
    <property type="entry name" value="Immunoglobulin"/>
    <property type="match status" value="2"/>
</dbReference>
<dbReference type="PANTHER" id="PTHR12035:SF125">
    <property type="entry name" value="SIALIC ACID-BINDING IG-LIKE LECTIN 5"/>
    <property type="match status" value="1"/>
</dbReference>
<dbReference type="InterPro" id="IPR013783">
    <property type="entry name" value="Ig-like_fold"/>
</dbReference>
<dbReference type="InterPro" id="IPR003598">
    <property type="entry name" value="Ig_sub2"/>
</dbReference>
<dbReference type="SMART" id="SM00409">
    <property type="entry name" value="IG"/>
    <property type="match status" value="2"/>
</dbReference>
<keyword evidence="6" id="KW-0472">Membrane</keyword>
<dbReference type="GO" id="GO:0030246">
    <property type="term" value="F:carbohydrate binding"/>
    <property type="evidence" value="ECO:0007669"/>
    <property type="project" value="UniProtKB-KW"/>
</dbReference>
<dbReference type="InParanoid" id="A0A4W3JY92"/>
<feature type="domain" description="Ig-like" evidence="8">
    <location>
        <begin position="6"/>
        <end position="116"/>
    </location>
</feature>
<keyword evidence="2" id="KW-0812">Transmembrane</keyword>
<evidence type="ECO:0000256" key="1">
    <source>
        <dbReference type="ARBA" id="ARBA00004479"/>
    </source>
</evidence>
<dbReference type="PROSITE" id="PS50835">
    <property type="entry name" value="IG_LIKE"/>
    <property type="match status" value="2"/>
</dbReference>
<dbReference type="GeneTree" id="ENSGT01150000286924"/>
<evidence type="ECO:0000313" key="10">
    <source>
        <dbReference type="Proteomes" id="UP000314986"/>
    </source>
</evidence>
<evidence type="ECO:0000256" key="5">
    <source>
        <dbReference type="ARBA" id="ARBA00022989"/>
    </source>
</evidence>
<dbReference type="AlphaFoldDB" id="A0A4W3JY92"/>
<evidence type="ECO:0000256" key="7">
    <source>
        <dbReference type="ARBA" id="ARBA00038361"/>
    </source>
</evidence>
<dbReference type="Gene3D" id="2.60.40.10">
    <property type="entry name" value="Immunoglobulins"/>
    <property type="match status" value="3"/>
</dbReference>